<comment type="caution">
    <text evidence="2">The sequence shown here is derived from an EMBL/GenBank/DDBJ whole genome shotgun (WGS) entry which is preliminary data.</text>
</comment>
<feature type="signal peptide" evidence="1">
    <location>
        <begin position="1"/>
        <end position="20"/>
    </location>
</feature>
<feature type="chain" id="PRO_5042997006" description="Lipoprotein" evidence="1">
    <location>
        <begin position="21"/>
        <end position="129"/>
    </location>
</feature>
<dbReference type="AlphaFoldDB" id="A0AAP2DCQ8"/>
<sequence>MVKISSMYRCLIVFLLAGLAGCTPDDHTTDGLTHAMKRACSSCETSRENMQWLVSLLRQAGVEGAAYGNVYMISTHAGTVFVHQPLMMSCLACRTYACDGTEIPLDNPLVHDEVVPGIRPANLLYKAPL</sequence>
<evidence type="ECO:0000313" key="2">
    <source>
        <dbReference type="EMBL" id="MBT1689746.1"/>
    </source>
</evidence>
<gene>
    <name evidence="2" type="ORF">KK078_24505</name>
</gene>
<keyword evidence="1" id="KW-0732">Signal</keyword>
<keyword evidence="3" id="KW-1185">Reference proteome</keyword>
<evidence type="ECO:0000256" key="1">
    <source>
        <dbReference type="SAM" id="SignalP"/>
    </source>
</evidence>
<protein>
    <recommendedName>
        <fullName evidence="4">Lipoprotein</fullName>
    </recommendedName>
</protein>
<accession>A0AAP2DCQ8</accession>
<organism evidence="2 3">
    <name type="scientific">Dawidia soli</name>
    <dbReference type="NCBI Taxonomy" id="2782352"/>
    <lineage>
        <taxon>Bacteria</taxon>
        <taxon>Pseudomonadati</taxon>
        <taxon>Bacteroidota</taxon>
        <taxon>Cytophagia</taxon>
        <taxon>Cytophagales</taxon>
        <taxon>Chryseotaleaceae</taxon>
        <taxon>Dawidia</taxon>
    </lineage>
</organism>
<evidence type="ECO:0008006" key="4">
    <source>
        <dbReference type="Google" id="ProtNLM"/>
    </source>
</evidence>
<dbReference type="RefSeq" id="WP_254092967.1">
    <property type="nucleotide sequence ID" value="NZ_JAHESC010000046.1"/>
</dbReference>
<evidence type="ECO:0000313" key="3">
    <source>
        <dbReference type="Proteomes" id="UP001319180"/>
    </source>
</evidence>
<dbReference type="PROSITE" id="PS51257">
    <property type="entry name" value="PROKAR_LIPOPROTEIN"/>
    <property type="match status" value="1"/>
</dbReference>
<proteinExistence type="predicted"/>
<dbReference type="EMBL" id="JAHESC010000046">
    <property type="protein sequence ID" value="MBT1689746.1"/>
    <property type="molecule type" value="Genomic_DNA"/>
</dbReference>
<name>A0AAP2DCQ8_9BACT</name>
<dbReference type="Proteomes" id="UP001319180">
    <property type="component" value="Unassembled WGS sequence"/>
</dbReference>
<reference evidence="2 3" key="1">
    <citation type="submission" date="2021-05" db="EMBL/GenBank/DDBJ databases">
        <title>A Polyphasic approach of four new species of the genus Ohtaekwangia: Ohtaekwangia histidinii sp. nov., Ohtaekwangia cretensis sp. nov., Ohtaekwangia indiensis sp. nov., Ohtaekwangia reichenbachii sp. nov. from diverse environment.</title>
        <authorList>
            <person name="Octaviana S."/>
        </authorList>
    </citation>
    <scope>NUCLEOTIDE SEQUENCE [LARGE SCALE GENOMIC DNA]</scope>
    <source>
        <strain evidence="2 3">PWU37</strain>
    </source>
</reference>